<evidence type="ECO:0000256" key="2">
    <source>
        <dbReference type="ARBA" id="ARBA00023125"/>
    </source>
</evidence>
<dbReference type="EMBL" id="LYPA01000030">
    <property type="protein sequence ID" value="OBR67988.1"/>
    <property type="molecule type" value="Genomic_DNA"/>
</dbReference>
<organism evidence="5 6">
    <name type="scientific">Paenibacillus oryzae</name>
    <dbReference type="NCBI Taxonomy" id="1844972"/>
    <lineage>
        <taxon>Bacteria</taxon>
        <taxon>Bacillati</taxon>
        <taxon>Bacillota</taxon>
        <taxon>Bacilli</taxon>
        <taxon>Bacillales</taxon>
        <taxon>Paenibacillaceae</taxon>
        <taxon>Paenibacillus</taxon>
    </lineage>
</organism>
<dbReference type="NCBIfam" id="NF033788">
    <property type="entry name" value="HTH_metalloreg"/>
    <property type="match status" value="1"/>
</dbReference>
<dbReference type="Gene3D" id="1.10.10.10">
    <property type="entry name" value="Winged helix-like DNA-binding domain superfamily/Winged helix DNA-binding domain"/>
    <property type="match status" value="1"/>
</dbReference>
<accession>A0A1A5YQY5</accession>
<dbReference type="Pfam" id="PF01022">
    <property type="entry name" value="HTH_5"/>
    <property type="match status" value="1"/>
</dbReference>
<evidence type="ECO:0000259" key="4">
    <source>
        <dbReference type="PROSITE" id="PS50987"/>
    </source>
</evidence>
<dbReference type="InterPro" id="IPR001845">
    <property type="entry name" value="HTH_ArsR_DNA-bd_dom"/>
</dbReference>
<dbReference type="PANTHER" id="PTHR33154">
    <property type="entry name" value="TRANSCRIPTIONAL REGULATOR, ARSR FAMILY"/>
    <property type="match status" value="1"/>
</dbReference>
<evidence type="ECO:0000256" key="3">
    <source>
        <dbReference type="ARBA" id="ARBA00023163"/>
    </source>
</evidence>
<keyword evidence="1" id="KW-0805">Transcription regulation</keyword>
<feature type="domain" description="HTH arsR-type" evidence="4">
    <location>
        <begin position="1"/>
        <end position="72"/>
    </location>
</feature>
<dbReference type="STRING" id="1844972.A7K91_18840"/>
<dbReference type="OrthoDB" id="9799175at2"/>
<proteinExistence type="predicted"/>
<dbReference type="PRINTS" id="PR00778">
    <property type="entry name" value="HTHARSR"/>
</dbReference>
<evidence type="ECO:0000313" key="6">
    <source>
        <dbReference type="Proteomes" id="UP000092024"/>
    </source>
</evidence>
<protein>
    <submittedName>
        <fullName evidence="5">Transcriptional regulator</fullName>
    </submittedName>
</protein>
<dbReference type="SUPFAM" id="SSF46785">
    <property type="entry name" value="Winged helix' DNA-binding domain"/>
    <property type="match status" value="1"/>
</dbReference>
<keyword evidence="2" id="KW-0238">DNA-binding</keyword>
<dbReference type="CDD" id="cd00090">
    <property type="entry name" value="HTH_ARSR"/>
    <property type="match status" value="1"/>
</dbReference>
<dbReference type="NCBIfam" id="NF033789">
    <property type="entry name" value="repress_SdpR"/>
    <property type="match status" value="1"/>
</dbReference>
<gene>
    <name evidence="5" type="ORF">A7K91_18840</name>
</gene>
<dbReference type="GO" id="GO:0003700">
    <property type="term" value="F:DNA-binding transcription factor activity"/>
    <property type="evidence" value="ECO:0007669"/>
    <property type="project" value="InterPro"/>
</dbReference>
<comment type="caution">
    <text evidence="5">The sequence shown here is derived from an EMBL/GenBank/DDBJ whole genome shotgun (WGS) entry which is preliminary data.</text>
</comment>
<dbReference type="SMART" id="SM00418">
    <property type="entry name" value="HTH_ARSR"/>
    <property type="match status" value="1"/>
</dbReference>
<keyword evidence="6" id="KW-1185">Reference proteome</keyword>
<dbReference type="InterPro" id="IPR036388">
    <property type="entry name" value="WH-like_DNA-bd_sf"/>
</dbReference>
<dbReference type="PANTHER" id="PTHR33154:SF33">
    <property type="entry name" value="TRANSCRIPTIONAL REPRESSOR SDPR"/>
    <property type="match status" value="1"/>
</dbReference>
<name>A0A1A5YQY5_9BACL</name>
<dbReference type="InterPro" id="IPR047796">
    <property type="entry name" value="SdpR-like_repress"/>
</dbReference>
<dbReference type="InterPro" id="IPR036390">
    <property type="entry name" value="WH_DNA-bd_sf"/>
</dbReference>
<dbReference type="InterPro" id="IPR011991">
    <property type="entry name" value="ArsR-like_HTH"/>
</dbReference>
<keyword evidence="3" id="KW-0804">Transcription</keyword>
<dbReference type="PROSITE" id="PS50987">
    <property type="entry name" value="HTH_ARSR_2"/>
    <property type="match status" value="1"/>
</dbReference>
<evidence type="ECO:0000313" key="5">
    <source>
        <dbReference type="EMBL" id="OBR67988.1"/>
    </source>
</evidence>
<evidence type="ECO:0000256" key="1">
    <source>
        <dbReference type="ARBA" id="ARBA00023015"/>
    </source>
</evidence>
<sequence length="81" mass="9348">MISLLRERDLTAGEIADQFNMTKPSISHHLSTLKNAKLVLDERNGQNIIYSLNTTVVHEVMGWFLEMFSDKVQEEGFKHDK</sequence>
<dbReference type="GO" id="GO:0003677">
    <property type="term" value="F:DNA binding"/>
    <property type="evidence" value="ECO:0007669"/>
    <property type="project" value="UniProtKB-KW"/>
</dbReference>
<dbReference type="Proteomes" id="UP000092024">
    <property type="component" value="Unassembled WGS sequence"/>
</dbReference>
<dbReference type="InterPro" id="IPR051081">
    <property type="entry name" value="HTH_MetalResp_TranReg"/>
</dbReference>
<dbReference type="AlphaFoldDB" id="A0A1A5YQY5"/>
<reference evidence="5 6" key="1">
    <citation type="submission" date="2016-05" db="EMBL/GenBank/DDBJ databases">
        <title>Paenibacillus oryzae. sp. nov., isolated from the rice root.</title>
        <authorList>
            <person name="Zhang J."/>
            <person name="Zhang X."/>
        </authorList>
    </citation>
    <scope>NUCLEOTIDE SEQUENCE [LARGE SCALE GENOMIC DNA]</scope>
    <source>
        <strain evidence="5 6">1DrF-4</strain>
    </source>
</reference>